<comment type="caution">
    <text evidence="1">The sequence shown here is derived from an EMBL/GenBank/DDBJ whole genome shotgun (WGS) entry which is preliminary data.</text>
</comment>
<accession>A0A9D4C7D9</accession>
<reference evidence="1" key="1">
    <citation type="journal article" date="2019" name="bioRxiv">
        <title>The Genome of the Zebra Mussel, Dreissena polymorpha: A Resource for Invasive Species Research.</title>
        <authorList>
            <person name="McCartney M.A."/>
            <person name="Auch B."/>
            <person name="Kono T."/>
            <person name="Mallez S."/>
            <person name="Zhang Y."/>
            <person name="Obille A."/>
            <person name="Becker A."/>
            <person name="Abrahante J.E."/>
            <person name="Garbe J."/>
            <person name="Badalamenti J.P."/>
            <person name="Herman A."/>
            <person name="Mangelson H."/>
            <person name="Liachko I."/>
            <person name="Sullivan S."/>
            <person name="Sone E.D."/>
            <person name="Koren S."/>
            <person name="Silverstein K.A.T."/>
            <person name="Beckman K.B."/>
            <person name="Gohl D.M."/>
        </authorList>
    </citation>
    <scope>NUCLEOTIDE SEQUENCE</scope>
    <source>
        <strain evidence="1">Duluth1</strain>
        <tissue evidence="1">Whole animal</tissue>
    </source>
</reference>
<dbReference type="Proteomes" id="UP000828390">
    <property type="component" value="Unassembled WGS sequence"/>
</dbReference>
<dbReference type="EMBL" id="JAIWYP010000013">
    <property type="protein sequence ID" value="KAH3718826.1"/>
    <property type="molecule type" value="Genomic_DNA"/>
</dbReference>
<reference evidence="1" key="2">
    <citation type="submission" date="2020-11" db="EMBL/GenBank/DDBJ databases">
        <authorList>
            <person name="McCartney M.A."/>
            <person name="Auch B."/>
            <person name="Kono T."/>
            <person name="Mallez S."/>
            <person name="Becker A."/>
            <person name="Gohl D.M."/>
            <person name="Silverstein K.A.T."/>
            <person name="Koren S."/>
            <person name="Bechman K.B."/>
            <person name="Herman A."/>
            <person name="Abrahante J.E."/>
            <person name="Garbe J."/>
        </authorList>
    </citation>
    <scope>NUCLEOTIDE SEQUENCE</scope>
    <source>
        <strain evidence="1">Duluth1</strain>
        <tissue evidence="1">Whole animal</tissue>
    </source>
</reference>
<evidence type="ECO:0000313" key="1">
    <source>
        <dbReference type="EMBL" id="KAH3718826.1"/>
    </source>
</evidence>
<evidence type="ECO:0000313" key="2">
    <source>
        <dbReference type="Proteomes" id="UP000828390"/>
    </source>
</evidence>
<sequence>MRSPELVYPGLQRYVTTEPGSTPPNVFVASLTSSGSEQVITAIVKQILRDVNKRL</sequence>
<organism evidence="1 2">
    <name type="scientific">Dreissena polymorpha</name>
    <name type="common">Zebra mussel</name>
    <name type="synonym">Mytilus polymorpha</name>
    <dbReference type="NCBI Taxonomy" id="45954"/>
    <lineage>
        <taxon>Eukaryota</taxon>
        <taxon>Metazoa</taxon>
        <taxon>Spiralia</taxon>
        <taxon>Lophotrochozoa</taxon>
        <taxon>Mollusca</taxon>
        <taxon>Bivalvia</taxon>
        <taxon>Autobranchia</taxon>
        <taxon>Heteroconchia</taxon>
        <taxon>Euheterodonta</taxon>
        <taxon>Imparidentia</taxon>
        <taxon>Neoheterodontei</taxon>
        <taxon>Myida</taxon>
        <taxon>Dreissenoidea</taxon>
        <taxon>Dreissenidae</taxon>
        <taxon>Dreissena</taxon>
    </lineage>
</organism>
<proteinExistence type="predicted"/>
<dbReference type="AlphaFoldDB" id="A0A9D4C7D9"/>
<name>A0A9D4C7D9_DREPO</name>
<gene>
    <name evidence="1" type="ORF">DPMN_061645</name>
</gene>
<protein>
    <submittedName>
        <fullName evidence="1">Uncharacterized protein</fullName>
    </submittedName>
</protein>
<keyword evidence="2" id="KW-1185">Reference proteome</keyword>